<keyword evidence="2" id="KW-1003">Cell membrane</keyword>
<organism evidence="7 8">
    <name type="scientific">Neobacillus piezotolerans</name>
    <dbReference type="NCBI Taxonomy" id="2259171"/>
    <lineage>
        <taxon>Bacteria</taxon>
        <taxon>Bacillati</taxon>
        <taxon>Bacillota</taxon>
        <taxon>Bacilli</taxon>
        <taxon>Bacillales</taxon>
        <taxon>Bacillaceae</taxon>
        <taxon>Neobacillus</taxon>
    </lineage>
</organism>
<feature type="transmembrane region" description="Helical" evidence="6">
    <location>
        <begin position="458"/>
        <end position="479"/>
    </location>
</feature>
<evidence type="ECO:0000256" key="3">
    <source>
        <dbReference type="ARBA" id="ARBA00022692"/>
    </source>
</evidence>
<evidence type="ECO:0000313" key="7">
    <source>
        <dbReference type="EMBL" id="RDU34794.1"/>
    </source>
</evidence>
<feature type="transmembrane region" description="Helical" evidence="6">
    <location>
        <begin position="53"/>
        <end position="73"/>
    </location>
</feature>
<feature type="transmembrane region" description="Helical" evidence="6">
    <location>
        <begin position="188"/>
        <end position="206"/>
    </location>
</feature>
<reference evidence="7 8" key="1">
    <citation type="submission" date="2018-07" db="EMBL/GenBank/DDBJ databases">
        <title>Bacillus sp. YLB-04 draft genome sequence.</title>
        <authorList>
            <person name="Yu L."/>
            <person name="Tang X."/>
        </authorList>
    </citation>
    <scope>NUCLEOTIDE SEQUENCE [LARGE SCALE GENOMIC DNA]</scope>
    <source>
        <strain evidence="7 8">YLB-04</strain>
    </source>
</reference>
<feature type="transmembrane region" description="Helical" evidence="6">
    <location>
        <begin position="329"/>
        <end position="348"/>
    </location>
</feature>
<evidence type="ECO:0000313" key="8">
    <source>
        <dbReference type="Proteomes" id="UP000257144"/>
    </source>
</evidence>
<keyword evidence="8" id="KW-1185">Reference proteome</keyword>
<name>A0A3D8GK20_9BACI</name>
<dbReference type="AlphaFoldDB" id="A0A3D8GK20"/>
<evidence type="ECO:0000256" key="2">
    <source>
        <dbReference type="ARBA" id="ARBA00022475"/>
    </source>
</evidence>
<dbReference type="CDD" id="cd13124">
    <property type="entry name" value="MATE_SpoVB_like"/>
    <property type="match status" value="1"/>
</dbReference>
<feature type="transmembrane region" description="Helical" evidence="6">
    <location>
        <begin position="85"/>
        <end position="106"/>
    </location>
</feature>
<keyword evidence="3 6" id="KW-0812">Transmembrane</keyword>
<protein>
    <submittedName>
        <fullName evidence="7">Polysaccharide biosynthesis protein</fullName>
    </submittedName>
</protein>
<comment type="subcellular location">
    <subcellularLocation>
        <location evidence="1">Cell membrane</location>
        <topology evidence="1">Multi-pass membrane protein</topology>
    </subcellularLocation>
</comment>
<evidence type="ECO:0000256" key="1">
    <source>
        <dbReference type="ARBA" id="ARBA00004651"/>
    </source>
</evidence>
<evidence type="ECO:0000256" key="6">
    <source>
        <dbReference type="SAM" id="Phobius"/>
    </source>
</evidence>
<proteinExistence type="predicted"/>
<dbReference type="OrthoDB" id="9775950at2"/>
<feature type="transmembrane region" description="Helical" evidence="6">
    <location>
        <begin position="387"/>
        <end position="405"/>
    </location>
</feature>
<evidence type="ECO:0000256" key="4">
    <source>
        <dbReference type="ARBA" id="ARBA00022989"/>
    </source>
</evidence>
<sequence length="531" mass="56328">MEPVKQAKNLFKGAFILAAAAMATKLLSAGYRIPFQNIAGDIGFYIYQQVYPFYGIAMALATTGFPVVLSKLYAERGERGGRLLAASYIILQLFGLFCFGVLYLGSEFIANLMGDPGLSLLIKVISVVFVLFPPISVLRGYFQGKGDMVPTAASQIGEQVIRVATILAVAVLFTSQGFSLYYVGAGAMLGSITGGIFSLCLLALFFRKRNQDLLGAVSGRLKTPRLKEIKHAGNILGLQGLAICTTSLLMVFIQLGDALNLYSLLVGNGTAPETAKEMKGVFDRGQPLIQLGLAAASAISLSVVPLIASSRLTRDKAFLAQKIRLAMQVTAVMGAGAAAGLWMIARPANIMLFENAKGTAVLTVLSLAIFFASLISAAASILQGRGVLLKPAAAIVLGFPLKYFLNLALVPKFGTLGAAWATVITLCGIAIAAVLLLKSSMGGRVFIWGFFKKTGIALAAMLIFLKFFLAGTDFLYGMGGERSAAAIQAVGSSVFGAFIYAWAIVRSGVFRAEDLALFPFGSKLLLMLHKR</sequence>
<gene>
    <name evidence="7" type="ORF">DRW41_21580</name>
</gene>
<feature type="transmembrane region" description="Helical" evidence="6">
    <location>
        <begin position="163"/>
        <end position="182"/>
    </location>
</feature>
<dbReference type="Proteomes" id="UP000257144">
    <property type="component" value="Unassembled WGS sequence"/>
</dbReference>
<feature type="transmembrane region" description="Helical" evidence="6">
    <location>
        <begin position="118"/>
        <end position="142"/>
    </location>
</feature>
<comment type="caution">
    <text evidence="7">The sequence shown here is derived from an EMBL/GenBank/DDBJ whole genome shotgun (WGS) entry which is preliminary data.</text>
</comment>
<dbReference type="EMBL" id="QNQT01000018">
    <property type="protein sequence ID" value="RDU34794.1"/>
    <property type="molecule type" value="Genomic_DNA"/>
</dbReference>
<keyword evidence="5 6" id="KW-0472">Membrane</keyword>
<feature type="transmembrane region" description="Helical" evidence="6">
    <location>
        <begin position="288"/>
        <end position="308"/>
    </location>
</feature>
<dbReference type="InterPro" id="IPR050833">
    <property type="entry name" value="Poly_Biosynth_Transport"/>
</dbReference>
<feature type="transmembrane region" description="Helical" evidence="6">
    <location>
        <begin position="417"/>
        <end position="437"/>
    </location>
</feature>
<dbReference type="PANTHER" id="PTHR30250:SF29">
    <property type="entry name" value="POLYSACCHARIDE BIOSYNTHESIS PROTEIN C-TERMINAL DOMAIN-CONTAINING PROTEIN"/>
    <property type="match status" value="1"/>
</dbReference>
<dbReference type="InterPro" id="IPR002797">
    <property type="entry name" value="Polysacc_synth"/>
</dbReference>
<keyword evidence="4 6" id="KW-1133">Transmembrane helix</keyword>
<dbReference type="InterPro" id="IPR024923">
    <property type="entry name" value="PG_synth_SpoVB"/>
</dbReference>
<dbReference type="Pfam" id="PF01943">
    <property type="entry name" value="Polysacc_synt"/>
    <property type="match status" value="1"/>
</dbReference>
<dbReference type="GO" id="GO:0005886">
    <property type="term" value="C:plasma membrane"/>
    <property type="evidence" value="ECO:0007669"/>
    <property type="project" value="UniProtKB-SubCell"/>
</dbReference>
<evidence type="ECO:0000256" key="5">
    <source>
        <dbReference type="ARBA" id="ARBA00023136"/>
    </source>
</evidence>
<accession>A0A3D8GK20</accession>
<feature type="transmembrane region" description="Helical" evidence="6">
    <location>
        <begin position="360"/>
        <end position="382"/>
    </location>
</feature>
<feature type="transmembrane region" description="Helical" evidence="6">
    <location>
        <begin position="485"/>
        <end position="505"/>
    </location>
</feature>
<feature type="transmembrane region" description="Helical" evidence="6">
    <location>
        <begin position="235"/>
        <end position="255"/>
    </location>
</feature>
<dbReference type="PANTHER" id="PTHR30250">
    <property type="entry name" value="PST FAMILY PREDICTED COLANIC ACID TRANSPORTER"/>
    <property type="match status" value="1"/>
</dbReference>